<dbReference type="GeneID" id="117651790"/>
<dbReference type="PANTHER" id="PTHR15092">
    <property type="entry name" value="POLY A -SPECIFIC RIBONUCLEASE/TARGET OF EGR1, MEMBER 1"/>
    <property type="match status" value="1"/>
</dbReference>
<protein>
    <submittedName>
        <fullName evidence="4">Pre-piRNA 3'-exonuclease trimmer-like</fullName>
    </submittedName>
</protein>
<dbReference type="RefSeq" id="XP_034252029.1">
    <property type="nucleotide sequence ID" value="XM_034396138.1"/>
</dbReference>
<accession>A0A6P9A472</accession>
<proteinExistence type="inferred from homology"/>
<dbReference type="GO" id="GO:0003723">
    <property type="term" value="F:RNA binding"/>
    <property type="evidence" value="ECO:0007669"/>
    <property type="project" value="TreeGrafter"/>
</dbReference>
<dbReference type="AlphaFoldDB" id="A0A6P9A472"/>
<dbReference type="InterPro" id="IPR036397">
    <property type="entry name" value="RNaseH_sf"/>
</dbReference>
<evidence type="ECO:0000313" key="4">
    <source>
        <dbReference type="RefSeq" id="XP_034252029.1"/>
    </source>
</evidence>
<evidence type="ECO:0000256" key="1">
    <source>
        <dbReference type="ARBA" id="ARBA00008372"/>
    </source>
</evidence>
<dbReference type="PANTHER" id="PTHR15092:SF22">
    <property type="entry name" value="POLY(A)-SPECIFIC RIBONUCLEASE PNLDC1"/>
    <property type="match status" value="1"/>
</dbReference>
<feature type="transmembrane region" description="Helical" evidence="2">
    <location>
        <begin position="523"/>
        <end position="544"/>
    </location>
</feature>
<dbReference type="GO" id="GO:0000289">
    <property type="term" value="P:nuclear-transcribed mRNA poly(A) tail shortening"/>
    <property type="evidence" value="ECO:0007669"/>
    <property type="project" value="TreeGrafter"/>
</dbReference>
<sequence length="548" mass="62601">MTEVLRDNFETLFPKIEKDLKQAAVISIDTEFSGLLSSDDFKSSLFDSAQERYLKQRENISDVLLLQFGLTAFTFDRERNSYSSHSYSFYLFPRTFGSIDVRFKCQASSFEFLCHHKFDFNKFVYNGISFLNEEQDLKVQQELQEGHLFRSVERALSFEDEDSVQALCSQVAIWLAGGQPAEEATAKSMVLDVPKSSQTSQCIAYVVHHELRRRFISVWTIPENGNVRVLKVSATERAMLESSDTHEAELKTALLQSLRGFSRVFKLLVDMKKPIIAHNCTLDLMIMFKQFCRPLPSSYQSFKDSIHSLFPIVYDTKYMSSEFKRKVSKFDCWTSNTLEPLYKYFAMGKGFTMVPCSPIIDSHDYTLGCDPRFHDAAWDSYCAGVCFIRMAHFFSALDLGRLSLAKPFTSTELVALTDFLANHINIIRGNLTHFVLGGPDPPSHRPEVIVVKKRDGGRLDLVQLTERFSKHGSVDVKLTSEKIALVAASSKGMVMDICRDFYKDSDYIVVKYNKIHHNPVIRTASWCTLALSFALSGFFLYRAFSRAR</sequence>
<dbReference type="Proteomes" id="UP000515158">
    <property type="component" value="Unplaced"/>
</dbReference>
<dbReference type="Gene3D" id="3.30.420.10">
    <property type="entry name" value="Ribonuclease H-like superfamily/Ribonuclease H"/>
    <property type="match status" value="2"/>
</dbReference>
<dbReference type="InterPro" id="IPR012337">
    <property type="entry name" value="RNaseH-like_sf"/>
</dbReference>
<dbReference type="KEGG" id="tpal:117651790"/>
<evidence type="ECO:0000313" key="3">
    <source>
        <dbReference type="Proteomes" id="UP000515158"/>
    </source>
</evidence>
<reference evidence="4" key="1">
    <citation type="submission" date="2025-08" db="UniProtKB">
        <authorList>
            <consortium name="RefSeq"/>
        </authorList>
    </citation>
    <scope>IDENTIFICATION</scope>
    <source>
        <tissue evidence="4">Total insect</tissue>
    </source>
</reference>
<dbReference type="InParanoid" id="A0A6P9A472"/>
<name>A0A6P9A472_THRPL</name>
<keyword evidence="3" id="KW-1185">Reference proteome</keyword>
<keyword evidence="2" id="KW-0812">Transmembrane</keyword>
<evidence type="ECO:0000256" key="2">
    <source>
        <dbReference type="SAM" id="Phobius"/>
    </source>
</evidence>
<keyword evidence="2" id="KW-0472">Membrane</keyword>
<dbReference type="SUPFAM" id="SSF53098">
    <property type="entry name" value="Ribonuclease H-like"/>
    <property type="match status" value="1"/>
</dbReference>
<dbReference type="GO" id="GO:0005634">
    <property type="term" value="C:nucleus"/>
    <property type="evidence" value="ECO:0007669"/>
    <property type="project" value="TreeGrafter"/>
</dbReference>
<dbReference type="GO" id="GO:1990431">
    <property type="term" value="P:priRNA 3'-end processing"/>
    <property type="evidence" value="ECO:0007669"/>
    <property type="project" value="TreeGrafter"/>
</dbReference>
<dbReference type="GO" id="GO:1990432">
    <property type="term" value="P:siRNA 3'-end processing"/>
    <property type="evidence" value="ECO:0007669"/>
    <property type="project" value="TreeGrafter"/>
</dbReference>
<dbReference type="Pfam" id="PF04857">
    <property type="entry name" value="CAF1"/>
    <property type="match status" value="1"/>
</dbReference>
<keyword evidence="2" id="KW-1133">Transmembrane helix</keyword>
<dbReference type="InterPro" id="IPR051181">
    <property type="entry name" value="CAF1_poly(A)_ribonucleases"/>
</dbReference>
<dbReference type="GO" id="GO:0000175">
    <property type="term" value="F:3'-5'-RNA exonuclease activity"/>
    <property type="evidence" value="ECO:0007669"/>
    <property type="project" value="TreeGrafter"/>
</dbReference>
<comment type="similarity">
    <text evidence="1">Belongs to the CAF1 family.</text>
</comment>
<dbReference type="OrthoDB" id="414075at2759"/>
<dbReference type="InterPro" id="IPR006941">
    <property type="entry name" value="RNase_CAF1"/>
</dbReference>
<dbReference type="GO" id="GO:0005783">
    <property type="term" value="C:endoplasmic reticulum"/>
    <property type="evidence" value="ECO:0007669"/>
    <property type="project" value="TreeGrafter"/>
</dbReference>
<organism evidence="4">
    <name type="scientific">Thrips palmi</name>
    <name type="common">Melon thrips</name>
    <dbReference type="NCBI Taxonomy" id="161013"/>
    <lineage>
        <taxon>Eukaryota</taxon>
        <taxon>Metazoa</taxon>
        <taxon>Ecdysozoa</taxon>
        <taxon>Arthropoda</taxon>
        <taxon>Hexapoda</taxon>
        <taxon>Insecta</taxon>
        <taxon>Pterygota</taxon>
        <taxon>Neoptera</taxon>
        <taxon>Paraneoptera</taxon>
        <taxon>Thysanoptera</taxon>
        <taxon>Terebrantia</taxon>
        <taxon>Thripoidea</taxon>
        <taxon>Thripidae</taxon>
        <taxon>Thrips</taxon>
    </lineage>
</organism>
<gene>
    <name evidence="4" type="primary">LOC117651790</name>
</gene>